<feature type="compositionally biased region" description="Pro residues" evidence="1">
    <location>
        <begin position="15"/>
        <end position="27"/>
    </location>
</feature>
<evidence type="ECO:0000313" key="2">
    <source>
        <dbReference type="EMBL" id="GBP49289.1"/>
    </source>
</evidence>
<comment type="caution">
    <text evidence="2">The sequence shown here is derived from an EMBL/GenBank/DDBJ whole genome shotgun (WGS) entry which is preliminary data.</text>
</comment>
<name>A0A4C1WFX1_EUMVA</name>
<proteinExistence type="predicted"/>
<evidence type="ECO:0000256" key="1">
    <source>
        <dbReference type="SAM" id="MobiDB-lite"/>
    </source>
</evidence>
<dbReference type="Proteomes" id="UP000299102">
    <property type="component" value="Unassembled WGS sequence"/>
</dbReference>
<evidence type="ECO:0000313" key="3">
    <source>
        <dbReference type="Proteomes" id="UP000299102"/>
    </source>
</evidence>
<dbReference type="AlphaFoldDB" id="A0A4C1WFX1"/>
<sequence>MATIRNSAGKRKRSPGPPAAPPAPPSPHARAGTEPRPPLSRKNLPKYLSKHMHCSLNGCIRHTRAQAPTNTQTHTNTHKVTCARGHVHLVLRAPLRNGGVCNDKGRPATPKGVQPLAYCYKNQYILVRVKATCYDVADEFPLQVAPVDTEYIPSSSTSADFPLNFDSDHSPVIDVNSLSIVRSDPGSVMPITVLMLILILLGHRWHVYPPVLNAVVVSIPSASNVRSALKDGGELQGEAFSSDVKCQSKLHLQGAERVQITLRVCEGMGITPSPEDPLLAKGD</sequence>
<keyword evidence="3" id="KW-1185">Reference proteome</keyword>
<dbReference type="EMBL" id="BGZK01000541">
    <property type="protein sequence ID" value="GBP49289.1"/>
    <property type="molecule type" value="Genomic_DNA"/>
</dbReference>
<feature type="region of interest" description="Disordered" evidence="1">
    <location>
        <begin position="1"/>
        <end position="44"/>
    </location>
</feature>
<gene>
    <name evidence="2" type="ORF">EVAR_102232_1</name>
</gene>
<organism evidence="2 3">
    <name type="scientific">Eumeta variegata</name>
    <name type="common">Bagworm moth</name>
    <name type="synonym">Eumeta japonica</name>
    <dbReference type="NCBI Taxonomy" id="151549"/>
    <lineage>
        <taxon>Eukaryota</taxon>
        <taxon>Metazoa</taxon>
        <taxon>Ecdysozoa</taxon>
        <taxon>Arthropoda</taxon>
        <taxon>Hexapoda</taxon>
        <taxon>Insecta</taxon>
        <taxon>Pterygota</taxon>
        <taxon>Neoptera</taxon>
        <taxon>Endopterygota</taxon>
        <taxon>Lepidoptera</taxon>
        <taxon>Glossata</taxon>
        <taxon>Ditrysia</taxon>
        <taxon>Tineoidea</taxon>
        <taxon>Psychidae</taxon>
        <taxon>Oiketicinae</taxon>
        <taxon>Eumeta</taxon>
    </lineage>
</organism>
<accession>A0A4C1WFX1</accession>
<reference evidence="2 3" key="1">
    <citation type="journal article" date="2019" name="Commun. Biol.">
        <title>The bagworm genome reveals a unique fibroin gene that provides high tensile strength.</title>
        <authorList>
            <person name="Kono N."/>
            <person name="Nakamura H."/>
            <person name="Ohtoshi R."/>
            <person name="Tomita M."/>
            <person name="Numata K."/>
            <person name="Arakawa K."/>
        </authorList>
    </citation>
    <scope>NUCLEOTIDE SEQUENCE [LARGE SCALE GENOMIC DNA]</scope>
</reference>
<protein>
    <submittedName>
        <fullName evidence="2">Uncharacterized protein</fullName>
    </submittedName>
</protein>